<keyword evidence="3" id="KW-1185">Reference proteome</keyword>
<dbReference type="OrthoDB" id="5322539at2759"/>
<sequence>MAPFDFSLSKLLTLQQYKKLRIGDQSFSVRKPVYITNYPIDHSTSPRQSSTLEILSFFIIGCAIALGHHFYYSYLTYKSMERTYSTPIHYFSDQRWASHLGSALAFATKFFFAKAVGAAYVQRLWTVARRTGGMSLNGLDAGFDVLHNLQGFLSLDLISSAQRLILLALMSWAMPLIAIITPGALLVVSHNSTLFVSPCAVPSVDLSTWASSATLCLYHNASSSMGNQDLASPSPQVQHLATLALLSGTYAVPESACGPVCEYSTSFFAPYFNCTKPSNIGKPRKHSGGVYFWNATSVANLTSAPDQLYIDWFGDRQAAIVGGPPNPAQHLAQRVICSATNASYTLNIQHNGSYTSVTPQSITPVNNFSTVYDQTSHPMLINPNNTEPMVYSLIFQAVTSVLDGTVLNGSSATGGSVSVMPPQQLSGSLSPQYCTGQSANQYTGQSAMSFAQSLGPQFSTMWNNSMQINQTMVTLGTFGYMNTTAQEWIPFSNIGQKVESLMLNISIGLMTLNIQGSSSKQISTSSTSASAIMCTQHSMENVYLYHPMVLWHQEIGETLV</sequence>
<keyword evidence="1" id="KW-1133">Transmembrane helix</keyword>
<dbReference type="STRING" id="765440.A0A0C3CF57"/>
<reference evidence="3" key="2">
    <citation type="submission" date="2015-01" db="EMBL/GenBank/DDBJ databases">
        <title>Evolutionary Origins and Diversification of the Mycorrhizal Mutualists.</title>
        <authorList>
            <consortium name="DOE Joint Genome Institute"/>
            <consortium name="Mycorrhizal Genomics Consortium"/>
            <person name="Kohler A."/>
            <person name="Kuo A."/>
            <person name="Nagy L.G."/>
            <person name="Floudas D."/>
            <person name="Copeland A."/>
            <person name="Barry K.W."/>
            <person name="Cichocki N."/>
            <person name="Veneault-Fourrey C."/>
            <person name="LaButti K."/>
            <person name="Lindquist E.A."/>
            <person name="Lipzen A."/>
            <person name="Lundell T."/>
            <person name="Morin E."/>
            <person name="Murat C."/>
            <person name="Riley R."/>
            <person name="Ohm R."/>
            <person name="Sun H."/>
            <person name="Tunlid A."/>
            <person name="Henrissat B."/>
            <person name="Grigoriev I.V."/>
            <person name="Hibbett D.S."/>
            <person name="Martin F."/>
        </authorList>
    </citation>
    <scope>NUCLEOTIDE SEQUENCE [LARGE SCALE GENOMIC DNA]</scope>
    <source>
        <strain evidence="3">F 1598</strain>
    </source>
</reference>
<dbReference type="HOGENOM" id="CLU_486714_0_0_1"/>
<dbReference type="EMBL" id="KN832977">
    <property type="protein sequence ID" value="KIM88387.1"/>
    <property type="molecule type" value="Genomic_DNA"/>
</dbReference>
<protein>
    <submittedName>
        <fullName evidence="2">Uncharacterized protein</fullName>
    </submittedName>
</protein>
<dbReference type="PANTHER" id="PTHR35041:SF6">
    <property type="entry name" value="FORMYLMETHIONINE DEFORMYLASE-LIKE PROTEIN-RELATED"/>
    <property type="match status" value="1"/>
</dbReference>
<proteinExistence type="predicted"/>
<feature type="transmembrane region" description="Helical" evidence="1">
    <location>
        <begin position="164"/>
        <end position="188"/>
    </location>
</feature>
<keyword evidence="1" id="KW-0472">Membrane</keyword>
<keyword evidence="1" id="KW-0812">Transmembrane</keyword>
<feature type="transmembrane region" description="Helical" evidence="1">
    <location>
        <begin position="54"/>
        <end position="72"/>
    </location>
</feature>
<dbReference type="InParanoid" id="A0A0C3CF57"/>
<dbReference type="Proteomes" id="UP000054166">
    <property type="component" value="Unassembled WGS sequence"/>
</dbReference>
<dbReference type="AlphaFoldDB" id="A0A0C3CF57"/>
<dbReference type="PANTHER" id="PTHR35041">
    <property type="entry name" value="MEDIATOR OF RNA POLYMERASE II TRANSCRIPTION SUBUNIT 1"/>
    <property type="match status" value="1"/>
</dbReference>
<organism evidence="2 3">
    <name type="scientific">Piloderma croceum (strain F 1598)</name>
    <dbReference type="NCBI Taxonomy" id="765440"/>
    <lineage>
        <taxon>Eukaryota</taxon>
        <taxon>Fungi</taxon>
        <taxon>Dikarya</taxon>
        <taxon>Basidiomycota</taxon>
        <taxon>Agaricomycotina</taxon>
        <taxon>Agaricomycetes</taxon>
        <taxon>Agaricomycetidae</taxon>
        <taxon>Atheliales</taxon>
        <taxon>Atheliaceae</taxon>
        <taxon>Piloderma</taxon>
    </lineage>
</organism>
<accession>A0A0C3CF57</accession>
<gene>
    <name evidence="2" type="ORF">PILCRDRAFT_3386</name>
</gene>
<name>A0A0C3CF57_PILCF</name>
<evidence type="ECO:0000313" key="2">
    <source>
        <dbReference type="EMBL" id="KIM88387.1"/>
    </source>
</evidence>
<reference evidence="2 3" key="1">
    <citation type="submission" date="2014-04" db="EMBL/GenBank/DDBJ databases">
        <authorList>
            <consortium name="DOE Joint Genome Institute"/>
            <person name="Kuo A."/>
            <person name="Tarkka M."/>
            <person name="Buscot F."/>
            <person name="Kohler A."/>
            <person name="Nagy L.G."/>
            <person name="Floudas D."/>
            <person name="Copeland A."/>
            <person name="Barry K.W."/>
            <person name="Cichocki N."/>
            <person name="Veneault-Fourrey C."/>
            <person name="LaButti K."/>
            <person name="Lindquist E.A."/>
            <person name="Lipzen A."/>
            <person name="Lundell T."/>
            <person name="Morin E."/>
            <person name="Murat C."/>
            <person name="Sun H."/>
            <person name="Tunlid A."/>
            <person name="Henrissat B."/>
            <person name="Grigoriev I.V."/>
            <person name="Hibbett D.S."/>
            <person name="Martin F."/>
            <person name="Nordberg H.P."/>
            <person name="Cantor M.N."/>
            <person name="Hua S.X."/>
        </authorList>
    </citation>
    <scope>NUCLEOTIDE SEQUENCE [LARGE SCALE GENOMIC DNA]</scope>
    <source>
        <strain evidence="2 3">F 1598</strain>
    </source>
</reference>
<evidence type="ECO:0000313" key="3">
    <source>
        <dbReference type="Proteomes" id="UP000054166"/>
    </source>
</evidence>
<evidence type="ECO:0000256" key="1">
    <source>
        <dbReference type="SAM" id="Phobius"/>
    </source>
</evidence>